<evidence type="ECO:0000256" key="6">
    <source>
        <dbReference type="ARBA" id="ARBA00023242"/>
    </source>
</evidence>
<evidence type="ECO:0000313" key="11">
    <source>
        <dbReference type="EMBL" id="KMZ60286.1"/>
    </source>
</evidence>
<dbReference type="Proteomes" id="UP000036987">
    <property type="component" value="Unassembled WGS sequence"/>
</dbReference>
<keyword evidence="12" id="KW-1185">Reference proteome</keyword>
<comment type="caution">
    <text evidence="11">The sequence shown here is derived from an EMBL/GenBank/DDBJ whole genome shotgun (WGS) entry which is preliminary data.</text>
</comment>
<dbReference type="SMART" id="SM00338">
    <property type="entry name" value="BRLZ"/>
    <property type="match status" value="1"/>
</dbReference>
<feature type="compositionally biased region" description="Basic and acidic residues" evidence="9">
    <location>
        <begin position="90"/>
        <end position="100"/>
    </location>
</feature>
<dbReference type="EMBL" id="LFYR01001623">
    <property type="protein sequence ID" value="KMZ60286.1"/>
    <property type="molecule type" value="Genomic_DNA"/>
</dbReference>
<feature type="region of interest" description="Disordered" evidence="9">
    <location>
        <begin position="1"/>
        <end position="43"/>
    </location>
</feature>
<feature type="compositionally biased region" description="Polar residues" evidence="9">
    <location>
        <begin position="322"/>
        <end position="332"/>
    </location>
</feature>
<feature type="compositionally biased region" description="Low complexity" evidence="9">
    <location>
        <begin position="308"/>
        <end position="321"/>
    </location>
</feature>
<evidence type="ECO:0000256" key="8">
    <source>
        <dbReference type="SAM" id="Coils"/>
    </source>
</evidence>
<dbReference type="Gene3D" id="1.20.5.170">
    <property type="match status" value="1"/>
</dbReference>
<evidence type="ECO:0000256" key="9">
    <source>
        <dbReference type="SAM" id="MobiDB-lite"/>
    </source>
</evidence>
<feature type="domain" description="BZIP" evidence="10">
    <location>
        <begin position="174"/>
        <end position="237"/>
    </location>
</feature>
<keyword evidence="4" id="KW-0238">DNA-binding</keyword>
<dbReference type="AlphaFoldDB" id="A0A0K9NU16"/>
<dbReference type="Pfam" id="PF00170">
    <property type="entry name" value="bZIP_1"/>
    <property type="match status" value="1"/>
</dbReference>
<evidence type="ECO:0000259" key="10">
    <source>
        <dbReference type="PROSITE" id="PS50217"/>
    </source>
</evidence>
<dbReference type="InterPro" id="IPR044759">
    <property type="entry name" value="bZIP_RF2"/>
</dbReference>
<keyword evidence="6" id="KW-0539">Nucleus</keyword>
<evidence type="ECO:0000256" key="3">
    <source>
        <dbReference type="ARBA" id="ARBA00023015"/>
    </source>
</evidence>
<dbReference type="GO" id="GO:0003677">
    <property type="term" value="F:DNA binding"/>
    <property type="evidence" value="ECO:0007669"/>
    <property type="project" value="UniProtKB-KW"/>
</dbReference>
<comment type="similarity">
    <text evidence="2">Belongs to the bZIP family.</text>
</comment>
<keyword evidence="5" id="KW-0804">Transcription</keyword>
<dbReference type="GO" id="GO:0005634">
    <property type="term" value="C:nucleus"/>
    <property type="evidence" value="ECO:0000318"/>
    <property type="project" value="GO_Central"/>
</dbReference>
<dbReference type="OMA" id="QMPSYFM"/>
<feature type="compositionally biased region" description="Polar residues" evidence="9">
    <location>
        <begin position="27"/>
        <end position="39"/>
    </location>
</feature>
<dbReference type="FunFam" id="1.20.5.170:FF:000009">
    <property type="entry name" value="probable transcription factor PosF21"/>
    <property type="match status" value="1"/>
</dbReference>
<dbReference type="CDD" id="cd14703">
    <property type="entry name" value="bZIP_plant_RF2"/>
    <property type="match status" value="1"/>
</dbReference>
<evidence type="ECO:0000256" key="2">
    <source>
        <dbReference type="ARBA" id="ARBA00007163"/>
    </source>
</evidence>
<gene>
    <name evidence="11" type="ORF">ZOSMA_5G01530</name>
</gene>
<dbReference type="OrthoDB" id="1435597at2759"/>
<name>A0A0K9NU16_ZOSMR</name>
<protein>
    <submittedName>
        <fullName evidence="11">BZIP transcription factor</fullName>
    </submittedName>
</protein>
<reference evidence="12" key="1">
    <citation type="journal article" date="2016" name="Nature">
        <title>The genome of the seagrass Zostera marina reveals angiosperm adaptation to the sea.</title>
        <authorList>
            <person name="Olsen J.L."/>
            <person name="Rouze P."/>
            <person name="Verhelst B."/>
            <person name="Lin Y.-C."/>
            <person name="Bayer T."/>
            <person name="Collen J."/>
            <person name="Dattolo E."/>
            <person name="De Paoli E."/>
            <person name="Dittami S."/>
            <person name="Maumus F."/>
            <person name="Michel G."/>
            <person name="Kersting A."/>
            <person name="Lauritano C."/>
            <person name="Lohaus R."/>
            <person name="Toepel M."/>
            <person name="Tonon T."/>
            <person name="Vanneste K."/>
            <person name="Amirebrahimi M."/>
            <person name="Brakel J."/>
            <person name="Bostroem C."/>
            <person name="Chovatia M."/>
            <person name="Grimwood J."/>
            <person name="Jenkins J.W."/>
            <person name="Jueterbock A."/>
            <person name="Mraz A."/>
            <person name="Stam W.T."/>
            <person name="Tice H."/>
            <person name="Bornberg-Bauer E."/>
            <person name="Green P.J."/>
            <person name="Pearson G.A."/>
            <person name="Procaccini G."/>
            <person name="Duarte C.M."/>
            <person name="Schmutz J."/>
            <person name="Reusch T.B.H."/>
            <person name="Van de Peer Y."/>
        </authorList>
    </citation>
    <scope>NUCLEOTIDE SEQUENCE [LARGE SCALE GENOMIC DNA]</scope>
    <source>
        <strain evidence="12">cv. Finnish</strain>
    </source>
</reference>
<keyword evidence="8" id="KW-0175">Coiled coil</keyword>
<dbReference type="PANTHER" id="PTHR13690">
    <property type="entry name" value="TRANSCRIPTION FACTOR POSF21-RELATED"/>
    <property type="match status" value="1"/>
</dbReference>
<feature type="region of interest" description="Disordered" evidence="9">
    <location>
        <begin position="304"/>
        <end position="339"/>
    </location>
</feature>
<proteinExistence type="inferred from homology"/>
<feature type="coiled-coil region" evidence="8">
    <location>
        <begin position="192"/>
        <end position="247"/>
    </location>
</feature>
<dbReference type="PANTHER" id="PTHR13690:SF86">
    <property type="entry name" value="TRANSCRIPTION FACTOR VIP1"/>
    <property type="match status" value="1"/>
</dbReference>
<organism evidence="11 12">
    <name type="scientific">Zostera marina</name>
    <name type="common">Eelgrass</name>
    <dbReference type="NCBI Taxonomy" id="29655"/>
    <lineage>
        <taxon>Eukaryota</taxon>
        <taxon>Viridiplantae</taxon>
        <taxon>Streptophyta</taxon>
        <taxon>Embryophyta</taxon>
        <taxon>Tracheophyta</taxon>
        <taxon>Spermatophyta</taxon>
        <taxon>Magnoliopsida</taxon>
        <taxon>Liliopsida</taxon>
        <taxon>Zosteraceae</taxon>
        <taxon>Zostera</taxon>
    </lineage>
</organism>
<evidence type="ECO:0000256" key="4">
    <source>
        <dbReference type="ARBA" id="ARBA00023125"/>
    </source>
</evidence>
<comment type="function">
    <text evidence="7">Transcription factor probably involved in vascular development and shoot tissue organization. Binds to the DNA sequence 5'-CCGAGTGTGCCCCTGG-3' present in the promoter region Box II of the phloem-specific rice tungro bacilliform virus (RTBV) promoter. May regulate tissue-specific expression of the RTBV promoter and virus replication.</text>
</comment>
<accession>A0A0K9NU16</accession>
<dbReference type="PROSITE" id="PS50217">
    <property type="entry name" value="BZIP"/>
    <property type="match status" value="1"/>
</dbReference>
<comment type="subcellular location">
    <subcellularLocation>
        <location evidence="1">Nucleus</location>
    </subcellularLocation>
</comment>
<feature type="compositionally biased region" description="Low complexity" evidence="9">
    <location>
        <begin position="17"/>
        <end position="26"/>
    </location>
</feature>
<sequence length="339" mass="38032">MDTTNPLDPRFGRVPLSSTTSSSTTSHNHLNDTNPLSRVSSHRRVQSETFHRLPEDFLFDLDTDFSLGDVEFPSLSDENGGNSEFCKPSGTDEKAKEKSGVHLRSLSVDAAMFEGLGLDNETVGGGGEGEVNRRVMHKHSCSMDGSSSLFEPDSMDFVKKAMAADKLAELALLDPKRAKRILANRQSAARSKERKVRHMSELERKVQTLQTEATTLSAQLTLLQRDTTDLTNENKELKLRLQAIEQQAHLRDALNQALREEVQRLKLATGQIAAINGNTFNTQFQQQQQYFPHRTQELHELRHDMSSQTLQQQPQQQNTNNHKNGGQSSVNDSMDFMLT</sequence>
<dbReference type="InterPro" id="IPR046347">
    <property type="entry name" value="bZIP_sf"/>
</dbReference>
<evidence type="ECO:0000256" key="1">
    <source>
        <dbReference type="ARBA" id="ARBA00004123"/>
    </source>
</evidence>
<feature type="region of interest" description="Disordered" evidence="9">
    <location>
        <begin position="72"/>
        <end position="101"/>
    </location>
</feature>
<evidence type="ECO:0000256" key="5">
    <source>
        <dbReference type="ARBA" id="ARBA00023163"/>
    </source>
</evidence>
<evidence type="ECO:0000256" key="7">
    <source>
        <dbReference type="ARBA" id="ARBA00054342"/>
    </source>
</evidence>
<dbReference type="STRING" id="29655.A0A0K9NU16"/>
<evidence type="ECO:0000313" key="12">
    <source>
        <dbReference type="Proteomes" id="UP000036987"/>
    </source>
</evidence>
<dbReference type="GO" id="GO:0003700">
    <property type="term" value="F:DNA-binding transcription factor activity"/>
    <property type="evidence" value="ECO:0000318"/>
    <property type="project" value="GO_Central"/>
</dbReference>
<dbReference type="SUPFAM" id="SSF57959">
    <property type="entry name" value="Leucine zipper domain"/>
    <property type="match status" value="1"/>
</dbReference>
<keyword evidence="3" id="KW-0805">Transcription regulation</keyword>
<dbReference type="InterPro" id="IPR004827">
    <property type="entry name" value="bZIP"/>
</dbReference>